<name>A0A558R545_9SPHN</name>
<dbReference type="Proteomes" id="UP000318681">
    <property type="component" value="Unassembled WGS sequence"/>
</dbReference>
<dbReference type="InterPro" id="IPR018684">
    <property type="entry name" value="DUF2171"/>
</dbReference>
<keyword evidence="2" id="KW-1185">Reference proteome</keyword>
<gene>
    <name evidence="1" type="ORF">FOY91_09605</name>
</gene>
<protein>
    <submittedName>
        <fullName evidence="1">DUF2171 domain-containing protein</fullName>
    </submittedName>
</protein>
<dbReference type="OrthoDB" id="9803697at2"/>
<comment type="caution">
    <text evidence="1">The sequence shown here is derived from an EMBL/GenBank/DDBJ whole genome shotgun (WGS) entry which is preliminary data.</text>
</comment>
<reference evidence="1 2" key="1">
    <citation type="submission" date="2019-07" db="EMBL/GenBank/DDBJ databases">
        <title>Sphingomonas solaris sp. nov., isolated from a solar panel from Boston, Massachusetts.</title>
        <authorList>
            <person name="Tanner K."/>
            <person name="Pascual J."/>
            <person name="Mancuso C."/>
            <person name="Pereto J."/>
            <person name="Khalil A."/>
            <person name="Vilanova C."/>
        </authorList>
    </citation>
    <scope>NUCLEOTIDE SEQUENCE [LARGE SCALE GENOMIC DNA]</scope>
    <source>
        <strain evidence="1 2">R4DWN</strain>
    </source>
</reference>
<proteinExistence type="predicted"/>
<sequence length="74" mass="7805">MTEANIIKEHMEIVGSDGGHVGTVDKVEGDRIKLTKAESGDGAHHYIATALVQDIKGNTVTLTSDAETAIASER</sequence>
<dbReference type="AlphaFoldDB" id="A0A558R545"/>
<dbReference type="RefSeq" id="WP_145150627.1">
    <property type="nucleotide sequence ID" value="NZ_VNIM01000032.1"/>
</dbReference>
<evidence type="ECO:0000313" key="2">
    <source>
        <dbReference type="Proteomes" id="UP000318681"/>
    </source>
</evidence>
<organism evidence="1 2">
    <name type="scientific">Alterirhizorhabdus solaris</name>
    <dbReference type="NCBI Taxonomy" id="2529389"/>
    <lineage>
        <taxon>Bacteria</taxon>
        <taxon>Pseudomonadati</taxon>
        <taxon>Pseudomonadota</taxon>
        <taxon>Alphaproteobacteria</taxon>
        <taxon>Sphingomonadales</taxon>
        <taxon>Rhizorhabdaceae</taxon>
        <taxon>Alterirhizorhabdus</taxon>
    </lineage>
</organism>
<dbReference type="Pfam" id="PF09939">
    <property type="entry name" value="DUF2171"/>
    <property type="match status" value="1"/>
</dbReference>
<evidence type="ECO:0000313" key="1">
    <source>
        <dbReference type="EMBL" id="TVV74510.1"/>
    </source>
</evidence>
<accession>A0A558R545</accession>
<dbReference type="EMBL" id="VNIM01000032">
    <property type="protein sequence ID" value="TVV74510.1"/>
    <property type="molecule type" value="Genomic_DNA"/>
</dbReference>